<feature type="compositionally biased region" description="Acidic residues" evidence="1">
    <location>
        <begin position="265"/>
        <end position="277"/>
    </location>
</feature>
<feature type="compositionally biased region" description="Basic residues" evidence="1">
    <location>
        <begin position="404"/>
        <end position="418"/>
    </location>
</feature>
<dbReference type="AlphaFoldDB" id="D9IX70"/>
<feature type="compositionally biased region" description="Basic and acidic residues" evidence="1">
    <location>
        <begin position="484"/>
        <end position="497"/>
    </location>
</feature>
<proteinExistence type="evidence at transcript level"/>
<feature type="compositionally biased region" description="Acidic residues" evidence="1">
    <location>
        <begin position="105"/>
        <end position="124"/>
    </location>
</feature>
<evidence type="ECO:0000313" key="2">
    <source>
        <dbReference type="EMBL" id="ADI48487.1"/>
    </source>
</evidence>
<feature type="compositionally biased region" description="Basic residues" evidence="1">
    <location>
        <begin position="556"/>
        <end position="568"/>
    </location>
</feature>
<feature type="region of interest" description="Disordered" evidence="1">
    <location>
        <begin position="989"/>
        <end position="1019"/>
    </location>
</feature>
<accession>D9IX70</accession>
<feature type="compositionally biased region" description="Basic residues" evidence="1">
    <location>
        <begin position="867"/>
        <end position="876"/>
    </location>
</feature>
<feature type="region of interest" description="Disordered" evidence="1">
    <location>
        <begin position="867"/>
        <end position="916"/>
    </location>
</feature>
<feature type="compositionally biased region" description="Basic residues" evidence="1">
    <location>
        <begin position="701"/>
        <end position="728"/>
    </location>
</feature>
<dbReference type="EMBL" id="HM217027">
    <property type="protein sequence ID" value="ADI48487.1"/>
    <property type="molecule type" value="mRNA"/>
</dbReference>
<feature type="non-terminal residue" evidence="2">
    <location>
        <position position="1019"/>
    </location>
</feature>
<feature type="non-terminal residue" evidence="2">
    <location>
        <position position="1"/>
    </location>
</feature>
<feature type="region of interest" description="Disordered" evidence="1">
    <location>
        <begin position="934"/>
        <end position="968"/>
    </location>
</feature>
<feature type="compositionally biased region" description="Acidic residues" evidence="1">
    <location>
        <begin position="573"/>
        <end position="586"/>
    </location>
</feature>
<evidence type="ECO:0000256" key="1">
    <source>
        <dbReference type="SAM" id="MobiDB-lite"/>
    </source>
</evidence>
<feature type="compositionally biased region" description="Basic and acidic residues" evidence="1">
    <location>
        <begin position="612"/>
        <end position="628"/>
    </location>
</feature>
<feature type="compositionally biased region" description="Basic residues" evidence="1">
    <location>
        <begin position="440"/>
        <end position="449"/>
    </location>
</feature>
<feature type="compositionally biased region" description="Basic residues" evidence="1">
    <location>
        <begin position="77"/>
        <end position="87"/>
    </location>
</feature>
<feature type="compositionally biased region" description="Basic and acidic residues" evidence="1">
    <location>
        <begin position="309"/>
        <end position="319"/>
    </location>
</feature>
<feature type="compositionally biased region" description="Low complexity" evidence="1">
    <location>
        <begin position="681"/>
        <end position="699"/>
    </location>
</feature>
<reference evidence="2" key="1">
    <citation type="journal article" date="2010" name="Proc. R. Soc. B">
        <title>Harnessing disorder: onychophorans use highly unstructured proteins, not silks, for prey capture.</title>
        <authorList>
            <person name="Haritos V.S."/>
            <person name="Niranjane A."/>
            <person name="Weisman S."/>
            <person name="Trueman H.E."/>
            <person name="Sriskantha A."/>
            <person name="Sutherland T.D."/>
        </authorList>
    </citation>
    <scope>NUCLEOTIDE SEQUENCE</scope>
    <source>
        <strain evidence="2">P1</strain>
    </source>
</reference>
<name>D9IX70_EUPRO</name>
<organism evidence="2">
    <name type="scientific">Euperipatoides rowelli</name>
    <name type="common">Velvet worm</name>
    <dbReference type="NCBI Taxonomy" id="49087"/>
    <lineage>
        <taxon>Eukaryota</taxon>
        <taxon>Metazoa</taxon>
        <taxon>Ecdysozoa</taxon>
        <taxon>Onychophora</taxon>
        <taxon>Udeonychophora</taxon>
        <taxon>Euonychophora</taxon>
        <taxon>Peripatopsidae</taxon>
        <taxon>Euperipatoides</taxon>
    </lineage>
</organism>
<feature type="compositionally biased region" description="Basic and acidic residues" evidence="1">
    <location>
        <begin position="804"/>
        <end position="820"/>
    </location>
</feature>
<feature type="compositionally biased region" description="Acidic residues" evidence="1">
    <location>
        <begin position="388"/>
        <end position="398"/>
    </location>
</feature>
<feature type="compositionally biased region" description="Basic and acidic residues" evidence="1">
    <location>
        <begin position="366"/>
        <end position="378"/>
    </location>
</feature>
<feature type="region of interest" description="Disordered" evidence="1">
    <location>
        <begin position="1"/>
        <end position="832"/>
    </location>
</feature>
<sequence length="1019" mass="116078">GSNNPNDYDLEPYDPNTPNRKANPKDPYAPEVFPSGRRGTPDYSPVINTGPKDHRRPYRLVPHPENPNHSGFIPVKRGPKKPGKRHPSFVDIPRKTRPRKKGEPLPEEDIPEDGEPDFDDLPEDPEFRPRKTPGTKKPYTLISVGNPPNRRSFKKTPGNPNNPDDYTLQPYDEDTPDHKPDPDDPSAPKVYPNGKKGKPGYSPVIEIGPINNRKTFRLTPHPTNPNRVGFIPVRKLPGKKHPRFRDIPRKLRPHGYRPASTPEPNDGDDVFDDLPDDPEIRPHHRPGQKYPSQIISVGKPPNRRHFEKKPRPEDPKKFDLVPYNPRHPDEEPDPENPNTPKVYPNPKGGDPVICTGTPEHPKYHRVVPDSKHPDDPEKVNFVPVEPVGDPDDAGEPTFEEFPRISHKYHTTAKPKKTTSHPNDGDPIFEDVPEDYDIRNIKKPGSKRPVKLISIGKPPHRQQFLKEPGPSGRPDDFTLTPYDSNKPDNKPNPKDRYTPEVYPGKPPVIRVGPKDDPEYFQLKPDPKDPKNPNKVTFIPVKPKPHKPGQPIRFVPKLPRRFHPYGKRTTKQPQDDDIVYTDGPDDPEVTTLPKKPGQKYPSQLIAVGKPPNRKYFEKRPGKSGRPDDYKLLPIDPNNPNKHLDPKNPKTPKVYPGKGKPGTPNYEAPVIETGTPKNPKFFRVLPNPTEPNNPENVVFVPVQKLKKPHRDHISPRPRHTHRYHTTTKHPRPRPDQTPAPIDGEPVFVDEPDNPKVYRVKVPGQKRPREIIGVGKPPNRKFFEKIPNRKHPKQFTLRPFDPKNPGKSPDDCKVYPPKPGKDGPHNPVIEIPTDDGPKFYEVKPGPKFVPVEKLPGNEFKRLPRITRIYRRTTKKSKRHTTTLEPNENDIVPVDGPEDPKFYPFHEPGSKRPSKLIAVGKPPNRRYFKLVPGPGDKYTLKPFTPKGKKTPKDIKVYPNNGTPVFRVPDKKGHPKYYKLVPDKKHPGKFVFVPVRPLSPSGNKFKPLPRQTKHYRTSKSTDDND</sequence>
<protein>
    <submittedName>
        <fullName evidence="2">High MW proline-rich protein</fullName>
    </submittedName>
</protein>